<dbReference type="GO" id="GO:0008509">
    <property type="term" value="F:monoatomic anion transmembrane transporter activity"/>
    <property type="evidence" value="ECO:0007669"/>
    <property type="project" value="InterPro"/>
</dbReference>
<evidence type="ECO:0000313" key="14">
    <source>
        <dbReference type="EMBL" id="OWK06567.1"/>
    </source>
</evidence>
<dbReference type="GO" id="GO:0051453">
    <property type="term" value="P:regulation of intracellular pH"/>
    <property type="evidence" value="ECO:0007669"/>
    <property type="project" value="TreeGrafter"/>
</dbReference>
<evidence type="ECO:0000256" key="4">
    <source>
        <dbReference type="ARBA" id="ARBA00022475"/>
    </source>
</evidence>
<reference evidence="14 15" key="1">
    <citation type="journal article" date="2018" name="Mol. Genet. Genomics">
        <title>The red deer Cervus elaphus genome CerEla1.0: sequencing, annotating, genes, and chromosomes.</title>
        <authorList>
            <person name="Bana N.A."/>
            <person name="Nyiri A."/>
            <person name="Nagy J."/>
            <person name="Frank K."/>
            <person name="Nagy T."/>
            <person name="Steger V."/>
            <person name="Schiller M."/>
            <person name="Lakatos P."/>
            <person name="Sugar L."/>
            <person name="Horn P."/>
            <person name="Barta E."/>
            <person name="Orosz L."/>
        </authorList>
    </citation>
    <scope>NUCLEOTIDE SEQUENCE [LARGE SCALE GENOMIC DNA]</scope>
    <source>
        <strain evidence="14">Hungarian</strain>
    </source>
</reference>
<evidence type="ECO:0000256" key="11">
    <source>
        <dbReference type="SAM" id="MobiDB-lite"/>
    </source>
</evidence>
<evidence type="ECO:0000256" key="5">
    <source>
        <dbReference type="ARBA" id="ARBA00022681"/>
    </source>
</evidence>
<comment type="subcellular location">
    <subcellularLocation>
        <location evidence="1">Cell membrane</location>
        <topology evidence="1">Multi-pass membrane protein</topology>
    </subcellularLocation>
</comment>
<evidence type="ECO:0000256" key="3">
    <source>
        <dbReference type="ARBA" id="ARBA00022448"/>
    </source>
</evidence>
<comment type="caution">
    <text evidence="14">The sequence shown here is derived from an EMBL/GenBank/DDBJ whole genome shotgun (WGS) entry which is preliminary data.</text>
</comment>
<dbReference type="Proteomes" id="UP000242450">
    <property type="component" value="Chromosome 18"/>
</dbReference>
<evidence type="ECO:0000256" key="2">
    <source>
        <dbReference type="ARBA" id="ARBA00010993"/>
    </source>
</evidence>
<evidence type="ECO:0000256" key="12">
    <source>
        <dbReference type="SAM" id="Phobius"/>
    </source>
</evidence>
<keyword evidence="7 12" id="KW-1133">Transmembrane helix</keyword>
<dbReference type="InterPro" id="IPR016152">
    <property type="entry name" value="PTrfase/Anion_transptr"/>
</dbReference>
<keyword evidence="5" id="KW-0039">Anion exchange</keyword>
<evidence type="ECO:0000256" key="7">
    <source>
        <dbReference type="ARBA" id="ARBA00022989"/>
    </source>
</evidence>
<feature type="transmembrane region" description="Helical" evidence="12">
    <location>
        <begin position="451"/>
        <end position="471"/>
    </location>
</feature>
<dbReference type="PRINTS" id="PR00165">
    <property type="entry name" value="ANIONEXCHNGR"/>
</dbReference>
<comment type="catalytic activity">
    <reaction evidence="10">
        <text>hydrogencarbonate(in) + chloride(out) = hydrogencarbonate(out) + chloride(in)</text>
        <dbReference type="Rhea" id="RHEA:72363"/>
        <dbReference type="ChEBI" id="CHEBI:17544"/>
        <dbReference type="ChEBI" id="CHEBI:17996"/>
    </reaction>
</comment>
<feature type="transmembrane region" description="Helical" evidence="12">
    <location>
        <begin position="418"/>
        <end position="435"/>
    </location>
</feature>
<dbReference type="Pfam" id="PF00955">
    <property type="entry name" value="HCO3_cotransp"/>
    <property type="match status" value="1"/>
</dbReference>
<sequence>MSSGPRRPTSGADSFRTVSIAHCPSSPVHHHPRGCGSGCVRVAQVEEVAAVASGTAGGDDGGASGRLLTKAQPGHRSYNLQERRRIGSMTGAEQALLPRVPTDESEAQTLATADLDLMKSHRFEDVPGVRRHLVRKNAKASVQSGREGREPGPTPRARPRAPHKPHEVFVELNELLLDKNQEPQWRETARWIKFEEDVEEETERWGKPHVASLSFRSLLELRRTLAHGAVLLDLDQQTLPGVAHQVVEQMVISDQIKAEDRANVLRALLLKHSHPSDEKDFSFPRNISAGSLGSLLGHHHGQGAESDPHVTEPLIGGVPETRLEVEREGSFLVRFVSRFTQEIFAFLISLIFIYETFYKLVKTFQEHPLHGCSVSNSSEADSGENATWPGAGTTLGPRNESSARPPGQGRLRGQPNTALLSLVLMAGTFFIAFFLRKFKNSRFFPGRVRRVIGDFGVPIAILIMVLVDYSIEDTYTQKLSVPSGFSVTAPEKRGWVINPLGEKSAFPVWMMVASLLPAILVFILIFMETQITT</sequence>
<dbReference type="PANTHER" id="PTHR11453">
    <property type="entry name" value="ANION EXCHANGE PROTEIN"/>
    <property type="match status" value="1"/>
</dbReference>
<dbReference type="Gene3D" id="3.40.930.10">
    <property type="entry name" value="Mannitol-specific EII, Chain A"/>
    <property type="match status" value="1"/>
</dbReference>
<dbReference type="GO" id="GO:0016324">
    <property type="term" value="C:apical plasma membrane"/>
    <property type="evidence" value="ECO:0007669"/>
    <property type="project" value="TreeGrafter"/>
</dbReference>
<evidence type="ECO:0000256" key="8">
    <source>
        <dbReference type="ARBA" id="ARBA00023065"/>
    </source>
</evidence>
<dbReference type="GO" id="GO:0015701">
    <property type="term" value="P:bicarbonate transport"/>
    <property type="evidence" value="ECO:0007669"/>
    <property type="project" value="TreeGrafter"/>
</dbReference>
<evidence type="ECO:0000313" key="15">
    <source>
        <dbReference type="Proteomes" id="UP000242450"/>
    </source>
</evidence>
<evidence type="ECO:0000256" key="9">
    <source>
        <dbReference type="ARBA" id="ARBA00023136"/>
    </source>
</evidence>
<keyword evidence="9 12" id="KW-0472">Membrane</keyword>
<protein>
    <submittedName>
        <fullName evidence="14">SLC4A2</fullName>
    </submittedName>
</protein>
<evidence type="ECO:0000256" key="1">
    <source>
        <dbReference type="ARBA" id="ARBA00004651"/>
    </source>
</evidence>
<feature type="region of interest" description="Disordered" evidence="11">
    <location>
        <begin position="375"/>
        <end position="412"/>
    </location>
</feature>
<evidence type="ECO:0000256" key="10">
    <source>
        <dbReference type="ARBA" id="ARBA00049347"/>
    </source>
</evidence>
<evidence type="ECO:0000256" key="6">
    <source>
        <dbReference type="ARBA" id="ARBA00022692"/>
    </source>
</evidence>
<dbReference type="PANTHER" id="PTHR11453:SF14">
    <property type="entry name" value="ANION EXCHANGE PROTEIN 2"/>
    <property type="match status" value="1"/>
</dbReference>
<feature type="region of interest" description="Disordered" evidence="11">
    <location>
        <begin position="134"/>
        <end position="165"/>
    </location>
</feature>
<dbReference type="InterPro" id="IPR011531">
    <property type="entry name" value="HCO3_transpt-like_TM_dom"/>
</dbReference>
<dbReference type="EMBL" id="MKHE01000018">
    <property type="protein sequence ID" value="OWK06567.1"/>
    <property type="molecule type" value="Genomic_DNA"/>
</dbReference>
<comment type="similarity">
    <text evidence="2">Belongs to the anion exchanger (TC 2.A.31) family.</text>
</comment>
<evidence type="ECO:0000259" key="13">
    <source>
        <dbReference type="Pfam" id="PF00955"/>
    </source>
</evidence>
<dbReference type="InterPro" id="IPR001717">
    <property type="entry name" value="Anion_exchange"/>
</dbReference>
<dbReference type="GO" id="GO:0005452">
    <property type="term" value="F:solute:inorganic anion antiporter activity"/>
    <property type="evidence" value="ECO:0007669"/>
    <property type="project" value="InterPro"/>
</dbReference>
<keyword evidence="8" id="KW-0406">Ion transport</keyword>
<dbReference type="InterPro" id="IPR003020">
    <property type="entry name" value="HCO3_transpt_euk"/>
</dbReference>
<dbReference type="GO" id="GO:0016323">
    <property type="term" value="C:basolateral plasma membrane"/>
    <property type="evidence" value="ECO:0007669"/>
    <property type="project" value="TreeGrafter"/>
</dbReference>
<organism evidence="14 15">
    <name type="scientific">Cervus elaphus hippelaphus</name>
    <name type="common">European red deer</name>
    <dbReference type="NCBI Taxonomy" id="46360"/>
    <lineage>
        <taxon>Eukaryota</taxon>
        <taxon>Metazoa</taxon>
        <taxon>Chordata</taxon>
        <taxon>Craniata</taxon>
        <taxon>Vertebrata</taxon>
        <taxon>Euteleostomi</taxon>
        <taxon>Mammalia</taxon>
        <taxon>Eutheria</taxon>
        <taxon>Laurasiatheria</taxon>
        <taxon>Artiodactyla</taxon>
        <taxon>Ruminantia</taxon>
        <taxon>Pecora</taxon>
        <taxon>Cervidae</taxon>
        <taxon>Cervinae</taxon>
        <taxon>Cervus</taxon>
    </lineage>
</organism>
<keyword evidence="6 12" id="KW-0812">Transmembrane</keyword>
<dbReference type="OrthoDB" id="1735926at2759"/>
<proteinExistence type="inferred from homology"/>
<gene>
    <name evidence="14" type="ORF">Celaphus_00012399</name>
</gene>
<feature type="transmembrane region" description="Helical" evidence="12">
    <location>
        <begin position="508"/>
        <end position="527"/>
    </location>
</feature>
<dbReference type="AlphaFoldDB" id="A0A212CKN6"/>
<dbReference type="PROSITE" id="PS00220">
    <property type="entry name" value="ANION_EXCHANGER_2"/>
    <property type="match status" value="1"/>
</dbReference>
<accession>A0A212CKN6</accession>
<name>A0A212CKN6_CEREH</name>
<keyword evidence="15" id="KW-1185">Reference proteome</keyword>
<keyword evidence="4" id="KW-1003">Cell membrane</keyword>
<feature type="domain" description="Bicarbonate transporter-like transmembrane" evidence="13">
    <location>
        <begin position="326"/>
        <end position="533"/>
    </location>
</feature>
<dbReference type="InterPro" id="IPR018241">
    <property type="entry name" value="Anion_exchange_CS"/>
</dbReference>
<dbReference type="SUPFAM" id="SSF55804">
    <property type="entry name" value="Phoshotransferase/anion transport protein"/>
    <property type="match status" value="1"/>
</dbReference>
<dbReference type="PRINTS" id="PR01231">
    <property type="entry name" value="HCO3TRNSPORT"/>
</dbReference>
<keyword evidence="3" id="KW-0813">Transport</keyword>